<accession>A0AAW5HR12</accession>
<evidence type="ECO:0000313" key="2">
    <source>
        <dbReference type="Proteomes" id="UP001205920"/>
    </source>
</evidence>
<evidence type="ECO:0008006" key="3">
    <source>
        <dbReference type="Google" id="ProtNLM"/>
    </source>
</evidence>
<proteinExistence type="predicted"/>
<reference evidence="1 2" key="1">
    <citation type="submission" date="2021-01" db="EMBL/GenBank/DDBJ databases">
        <title>Identification and Characterization of Corynebacterium sp.</title>
        <authorList>
            <person name="Luo Q."/>
            <person name="Qu P."/>
            <person name="Chen Q."/>
        </authorList>
    </citation>
    <scope>NUCLEOTIDE SEQUENCE [LARGE SCALE GENOMIC DNA]</scope>
    <source>
        <strain evidence="1 2">MC-18</strain>
    </source>
</reference>
<dbReference type="RefSeq" id="WP_071572787.1">
    <property type="nucleotide sequence ID" value="NZ_JAEUWV010000002.1"/>
</dbReference>
<name>A0AAW5HR12_9CORY</name>
<dbReference type="EMBL" id="JAEUWV010000002">
    <property type="protein sequence ID" value="MCO6393918.1"/>
    <property type="molecule type" value="Genomic_DNA"/>
</dbReference>
<keyword evidence="2" id="KW-1185">Reference proteome</keyword>
<dbReference type="Proteomes" id="UP001205920">
    <property type="component" value="Unassembled WGS sequence"/>
</dbReference>
<organism evidence="1 2">
    <name type="scientific">Corynebacterium lipophilum</name>
    <dbReference type="NCBI Taxonomy" id="2804918"/>
    <lineage>
        <taxon>Bacteria</taxon>
        <taxon>Bacillati</taxon>
        <taxon>Actinomycetota</taxon>
        <taxon>Actinomycetes</taxon>
        <taxon>Mycobacteriales</taxon>
        <taxon>Corynebacteriaceae</taxon>
        <taxon>Corynebacterium</taxon>
    </lineage>
</organism>
<comment type="caution">
    <text evidence="1">The sequence shown here is derived from an EMBL/GenBank/DDBJ whole genome shotgun (WGS) entry which is preliminary data.</text>
</comment>
<gene>
    <name evidence="1" type="ORF">JMN37_02785</name>
</gene>
<dbReference type="AlphaFoldDB" id="A0AAW5HR12"/>
<sequence>MAYTSVSREVAEAARDAILAVPGVAGMHGGFFGEVALLLPGERIEGLKPATRSSDPNLRGLEVNFIYDVSSERDIHSIADDVRTATLRATDVDFVDVVVADAE</sequence>
<evidence type="ECO:0000313" key="1">
    <source>
        <dbReference type="EMBL" id="MCO6393918.1"/>
    </source>
</evidence>
<protein>
    <recommendedName>
        <fullName evidence="3">Asp23/Gls24 family envelope stress response protein</fullName>
    </recommendedName>
</protein>